<gene>
    <name evidence="1" type="ORF">WFZ86_17005</name>
</gene>
<evidence type="ECO:0000313" key="1">
    <source>
        <dbReference type="EMBL" id="MEM0578205.1"/>
    </source>
</evidence>
<keyword evidence="2" id="KW-1185">Reference proteome</keyword>
<dbReference type="RefSeq" id="WP_342693043.1">
    <property type="nucleotide sequence ID" value="NZ_JBCGDP010000021.1"/>
</dbReference>
<sequence length="69" mass="8127">MIEIFKTNVQKKSDSNYIISIIKQQFPDCKINFDLEDCDRILRIEGGRFNPKQIIEHLNLQGYICVPLE</sequence>
<comment type="caution">
    <text evidence="1">The sequence shown here is derived from an EMBL/GenBank/DDBJ whole genome shotgun (WGS) entry which is preliminary data.</text>
</comment>
<proteinExistence type="predicted"/>
<name>A0ABU9NS87_9FLAO</name>
<protein>
    <submittedName>
        <fullName evidence="1">Uncharacterized protein</fullName>
    </submittedName>
</protein>
<reference evidence="1 2" key="1">
    <citation type="submission" date="2024-03" db="EMBL/GenBank/DDBJ databases">
        <title>Two novel species of the genus Flavobacterium exhibiting potentially degradation of complex polysaccharides.</title>
        <authorList>
            <person name="Lian X."/>
        </authorList>
    </citation>
    <scope>NUCLEOTIDE SEQUENCE [LARGE SCALE GENOMIC DNA]</scope>
    <source>
        <strain evidence="1 2">N6</strain>
    </source>
</reference>
<organism evidence="1 2">
    <name type="scientific">Flavobacterium polysaccharolyticum</name>
    <dbReference type="NCBI Taxonomy" id="3133148"/>
    <lineage>
        <taxon>Bacteria</taxon>
        <taxon>Pseudomonadati</taxon>
        <taxon>Bacteroidota</taxon>
        <taxon>Flavobacteriia</taxon>
        <taxon>Flavobacteriales</taxon>
        <taxon>Flavobacteriaceae</taxon>
        <taxon>Flavobacterium</taxon>
    </lineage>
</organism>
<dbReference type="Proteomes" id="UP001468798">
    <property type="component" value="Unassembled WGS sequence"/>
</dbReference>
<dbReference type="EMBL" id="JBCGDP010000021">
    <property type="protein sequence ID" value="MEM0578205.1"/>
    <property type="molecule type" value="Genomic_DNA"/>
</dbReference>
<evidence type="ECO:0000313" key="2">
    <source>
        <dbReference type="Proteomes" id="UP001468798"/>
    </source>
</evidence>
<accession>A0ABU9NS87</accession>